<organism evidence="1 2">
    <name type="scientific">Daphnia magna</name>
    <dbReference type="NCBI Taxonomy" id="35525"/>
    <lineage>
        <taxon>Eukaryota</taxon>
        <taxon>Metazoa</taxon>
        <taxon>Ecdysozoa</taxon>
        <taxon>Arthropoda</taxon>
        <taxon>Crustacea</taxon>
        <taxon>Branchiopoda</taxon>
        <taxon>Diplostraca</taxon>
        <taxon>Cladocera</taxon>
        <taxon>Anomopoda</taxon>
        <taxon>Daphniidae</taxon>
        <taxon>Daphnia</taxon>
    </lineage>
</organism>
<sequence>MDQHEDKLHSAMKKLKLELLHEADRVLLKEYLAIMSPLAKYLDVLQLELLQSKLEDLNDMVTGINREAENDLFEILSRLSSVMNELDLY</sequence>
<gene>
    <name evidence="1" type="ORF">OUZ56_005545</name>
</gene>
<comment type="caution">
    <text evidence="1">The sequence shown here is derived from an EMBL/GenBank/DDBJ whole genome shotgun (WGS) entry which is preliminary data.</text>
</comment>
<evidence type="ECO:0000313" key="2">
    <source>
        <dbReference type="Proteomes" id="UP001234178"/>
    </source>
</evidence>
<dbReference type="Proteomes" id="UP001234178">
    <property type="component" value="Unassembled WGS sequence"/>
</dbReference>
<protein>
    <submittedName>
        <fullName evidence="1">Uncharacterized protein</fullName>
    </submittedName>
</protein>
<accession>A0ABQ9YT32</accession>
<dbReference type="EMBL" id="JAOYFB010000001">
    <property type="protein sequence ID" value="KAK4003793.1"/>
    <property type="molecule type" value="Genomic_DNA"/>
</dbReference>
<proteinExistence type="predicted"/>
<evidence type="ECO:0000313" key="1">
    <source>
        <dbReference type="EMBL" id="KAK4003793.1"/>
    </source>
</evidence>
<name>A0ABQ9YT32_9CRUS</name>
<keyword evidence="2" id="KW-1185">Reference proteome</keyword>
<reference evidence="1 2" key="1">
    <citation type="journal article" date="2023" name="Nucleic Acids Res.">
        <title>The hologenome of Daphnia magna reveals possible DNA methylation and microbiome-mediated evolution of the host genome.</title>
        <authorList>
            <person name="Chaturvedi A."/>
            <person name="Li X."/>
            <person name="Dhandapani V."/>
            <person name="Marshall H."/>
            <person name="Kissane S."/>
            <person name="Cuenca-Cambronero M."/>
            <person name="Asole G."/>
            <person name="Calvet F."/>
            <person name="Ruiz-Romero M."/>
            <person name="Marangio P."/>
            <person name="Guigo R."/>
            <person name="Rago D."/>
            <person name="Mirbahai L."/>
            <person name="Eastwood N."/>
            <person name="Colbourne J.K."/>
            <person name="Zhou J."/>
            <person name="Mallon E."/>
            <person name="Orsini L."/>
        </authorList>
    </citation>
    <scope>NUCLEOTIDE SEQUENCE [LARGE SCALE GENOMIC DNA]</scope>
    <source>
        <strain evidence="1">LRV0_1</strain>
    </source>
</reference>